<evidence type="ECO:0000313" key="1">
    <source>
        <dbReference type="EMBL" id="JAD63949.1"/>
    </source>
</evidence>
<reference evidence="1" key="1">
    <citation type="submission" date="2014-09" db="EMBL/GenBank/DDBJ databases">
        <authorList>
            <person name="Magalhaes I.L.F."/>
            <person name="Oliveira U."/>
            <person name="Santos F.R."/>
            <person name="Vidigal T.H.D.A."/>
            <person name="Brescovit A.D."/>
            <person name="Santos A.J."/>
        </authorList>
    </citation>
    <scope>NUCLEOTIDE SEQUENCE</scope>
    <source>
        <tissue evidence="1">Shoot tissue taken approximately 20 cm above the soil surface</tissue>
    </source>
</reference>
<organism evidence="1">
    <name type="scientific">Arundo donax</name>
    <name type="common">Giant reed</name>
    <name type="synonym">Donax arundinaceus</name>
    <dbReference type="NCBI Taxonomy" id="35708"/>
    <lineage>
        <taxon>Eukaryota</taxon>
        <taxon>Viridiplantae</taxon>
        <taxon>Streptophyta</taxon>
        <taxon>Embryophyta</taxon>
        <taxon>Tracheophyta</taxon>
        <taxon>Spermatophyta</taxon>
        <taxon>Magnoliopsida</taxon>
        <taxon>Liliopsida</taxon>
        <taxon>Poales</taxon>
        <taxon>Poaceae</taxon>
        <taxon>PACMAD clade</taxon>
        <taxon>Arundinoideae</taxon>
        <taxon>Arundineae</taxon>
        <taxon>Arundo</taxon>
    </lineage>
</organism>
<name>A0A0A9BIZ2_ARUDO</name>
<reference evidence="1" key="2">
    <citation type="journal article" date="2015" name="Data Brief">
        <title>Shoot transcriptome of the giant reed, Arundo donax.</title>
        <authorList>
            <person name="Barrero R.A."/>
            <person name="Guerrero F.D."/>
            <person name="Moolhuijzen P."/>
            <person name="Goolsby J.A."/>
            <person name="Tidwell J."/>
            <person name="Bellgard S.E."/>
            <person name="Bellgard M.I."/>
        </authorList>
    </citation>
    <scope>NUCLEOTIDE SEQUENCE</scope>
    <source>
        <tissue evidence="1">Shoot tissue taken approximately 20 cm above the soil surface</tissue>
    </source>
</reference>
<sequence length="119" mass="13179">MVSVNTHFERGSTGMASSDLAYVISLPLCLAYTTPSLPPQYLFEFCSELWWLTSYLCRYAQPSLHRSLCCAAHDQIWPSSGCGVAASSDGDEEDKLDGSRVYCGFIWCVLIVNLRGQGR</sequence>
<protein>
    <submittedName>
        <fullName evidence="1">Uncharacterized protein</fullName>
    </submittedName>
</protein>
<dbReference type="EMBL" id="GBRH01233946">
    <property type="protein sequence ID" value="JAD63949.1"/>
    <property type="molecule type" value="Transcribed_RNA"/>
</dbReference>
<dbReference type="AlphaFoldDB" id="A0A0A9BIZ2"/>
<proteinExistence type="predicted"/>
<accession>A0A0A9BIZ2</accession>